<protein>
    <recommendedName>
        <fullName evidence="5">Receptor ligand binding region domain-containing protein</fullName>
    </recommendedName>
</protein>
<dbReference type="GO" id="GO:0017046">
    <property type="term" value="F:peptide hormone binding"/>
    <property type="evidence" value="ECO:0007669"/>
    <property type="project" value="TreeGrafter"/>
</dbReference>
<evidence type="ECO:0000256" key="4">
    <source>
        <dbReference type="ARBA" id="ARBA00023136"/>
    </source>
</evidence>
<dbReference type="Pfam" id="PF01094">
    <property type="entry name" value="ANF_receptor"/>
    <property type="match status" value="1"/>
</dbReference>
<reference evidence="6 7" key="1">
    <citation type="journal article" date="2018" name="Sci. Rep.">
        <title>Comparative analysis of the Pocillopora damicornis genome highlights role of immune system in coral evolution.</title>
        <authorList>
            <person name="Cunning R."/>
            <person name="Bay R.A."/>
            <person name="Gillette P."/>
            <person name="Baker A.C."/>
            <person name="Traylor-Knowles N."/>
        </authorList>
    </citation>
    <scope>NUCLEOTIDE SEQUENCE [LARGE SCALE GENOMIC DNA]</scope>
    <source>
        <strain evidence="6">RSMAS</strain>
        <tissue evidence="6">Whole animal</tissue>
    </source>
</reference>
<keyword evidence="3" id="KW-1133">Transmembrane helix</keyword>
<gene>
    <name evidence="6" type="ORF">pdam_00005721</name>
</gene>
<dbReference type="AlphaFoldDB" id="A0A3M6UZX8"/>
<keyword evidence="7" id="KW-1185">Reference proteome</keyword>
<dbReference type="STRING" id="46731.A0A3M6UZX8"/>
<keyword evidence="4" id="KW-0472">Membrane</keyword>
<dbReference type="OrthoDB" id="1890790at2759"/>
<organism evidence="6 7">
    <name type="scientific">Pocillopora damicornis</name>
    <name type="common">Cauliflower coral</name>
    <name type="synonym">Millepora damicornis</name>
    <dbReference type="NCBI Taxonomy" id="46731"/>
    <lineage>
        <taxon>Eukaryota</taxon>
        <taxon>Metazoa</taxon>
        <taxon>Cnidaria</taxon>
        <taxon>Anthozoa</taxon>
        <taxon>Hexacorallia</taxon>
        <taxon>Scleractinia</taxon>
        <taxon>Astrocoeniina</taxon>
        <taxon>Pocilloporidae</taxon>
        <taxon>Pocillopora</taxon>
    </lineage>
</organism>
<sequence>MLVSRAEANYTLGLLIPMTDADYPENGQYYASAMSIAVDAVNRQQNLLPGHNISFIWNDTACWKEDTTIRGLLHQMYEANVAAIIGPACLCNTSARIAASFDLPMISYLCSSPELLNKELYSTFVRTYTQTTKLAESVWLLLKEFNWYKVGIAFERLPPWSNRKDDIVKFLKMRGVEIRIEREIPDEVQERENHPAKIRQLMEEMKPQARIIIIAANFYTARQMILPAYELGFTNGDYAFITFELDYNAVLRGQASPHSWFLVRTDGTDRFRCKIQEGFESVLTLALDVDENRGAFDIFQTDVKKRSPEVPFPNSSAYQGYIFDNPSFLPRNTTTTELKSVRVYDGIRLVSEPPMYAAFLYDAVYQYAIALNETIARNEKPNGKNIISKLLNREYDSIGGQRVFIDKNGAAEVDLVLFDMRWEFTSTLILDLFHDRLKQVV</sequence>
<keyword evidence="2" id="KW-0812">Transmembrane</keyword>
<comment type="subcellular location">
    <subcellularLocation>
        <location evidence="1">Membrane</location>
    </subcellularLocation>
</comment>
<dbReference type="InterPro" id="IPR028082">
    <property type="entry name" value="Peripla_BP_I"/>
</dbReference>
<dbReference type="PANTHER" id="PTHR44755:SF8">
    <property type="entry name" value="RECEPTOR LIGAND BINDING REGION DOMAIN-CONTAINING PROTEIN"/>
    <property type="match status" value="1"/>
</dbReference>
<dbReference type="InterPro" id="IPR001828">
    <property type="entry name" value="ANF_lig-bd_rcpt"/>
</dbReference>
<dbReference type="GO" id="GO:0016020">
    <property type="term" value="C:membrane"/>
    <property type="evidence" value="ECO:0007669"/>
    <property type="project" value="UniProtKB-SubCell"/>
</dbReference>
<accession>A0A3M6UZX8</accession>
<evidence type="ECO:0000256" key="2">
    <source>
        <dbReference type="ARBA" id="ARBA00022692"/>
    </source>
</evidence>
<dbReference type="EMBL" id="RCHS01000385">
    <property type="protein sequence ID" value="RMX59233.1"/>
    <property type="molecule type" value="Genomic_DNA"/>
</dbReference>
<dbReference type="Gene3D" id="3.40.50.2300">
    <property type="match status" value="2"/>
</dbReference>
<dbReference type="PANTHER" id="PTHR44755">
    <property type="entry name" value="NATRIURETIC PEPTIDE RECEPTOR 3-RELATED"/>
    <property type="match status" value="1"/>
</dbReference>
<dbReference type="GO" id="GO:0007165">
    <property type="term" value="P:signal transduction"/>
    <property type="evidence" value="ECO:0007669"/>
    <property type="project" value="TreeGrafter"/>
</dbReference>
<evidence type="ECO:0000256" key="3">
    <source>
        <dbReference type="ARBA" id="ARBA00022989"/>
    </source>
</evidence>
<evidence type="ECO:0000313" key="6">
    <source>
        <dbReference type="EMBL" id="RMX59233.1"/>
    </source>
</evidence>
<dbReference type="SUPFAM" id="SSF53822">
    <property type="entry name" value="Periplasmic binding protein-like I"/>
    <property type="match status" value="1"/>
</dbReference>
<dbReference type="CDD" id="cd06370">
    <property type="entry name" value="PBP1_SAP_GC-like"/>
    <property type="match status" value="1"/>
</dbReference>
<dbReference type="InterPro" id="IPR052612">
    <property type="entry name" value="ANP_Clearance_Receptor"/>
</dbReference>
<feature type="domain" description="Receptor ligand binding region" evidence="5">
    <location>
        <begin position="32"/>
        <end position="422"/>
    </location>
</feature>
<evidence type="ECO:0000256" key="1">
    <source>
        <dbReference type="ARBA" id="ARBA00004370"/>
    </source>
</evidence>
<dbReference type="GO" id="GO:0038023">
    <property type="term" value="F:signaling receptor activity"/>
    <property type="evidence" value="ECO:0007669"/>
    <property type="project" value="TreeGrafter"/>
</dbReference>
<proteinExistence type="predicted"/>
<comment type="caution">
    <text evidence="6">The sequence shown here is derived from an EMBL/GenBank/DDBJ whole genome shotgun (WGS) entry which is preliminary data.</text>
</comment>
<dbReference type="Proteomes" id="UP000275408">
    <property type="component" value="Unassembled WGS sequence"/>
</dbReference>
<name>A0A3M6UZX8_POCDA</name>
<evidence type="ECO:0000313" key="7">
    <source>
        <dbReference type="Proteomes" id="UP000275408"/>
    </source>
</evidence>
<evidence type="ECO:0000259" key="5">
    <source>
        <dbReference type="Pfam" id="PF01094"/>
    </source>
</evidence>